<dbReference type="PANTHER" id="PTHR47942">
    <property type="entry name" value="TETRATRICOPEPTIDE REPEAT (TPR)-LIKE SUPERFAMILY PROTEIN-RELATED"/>
    <property type="match status" value="1"/>
</dbReference>
<feature type="region of interest" description="Disordered" evidence="3">
    <location>
        <begin position="782"/>
        <end position="968"/>
    </location>
</feature>
<dbReference type="EMBL" id="FO904937">
    <property type="protein sequence ID" value="CDP25115.1"/>
    <property type="molecule type" value="Genomic_DNA"/>
</dbReference>
<evidence type="ECO:0000256" key="2">
    <source>
        <dbReference type="PROSITE-ProRule" id="PRU00708"/>
    </source>
</evidence>
<feature type="compositionally biased region" description="Low complexity" evidence="3">
    <location>
        <begin position="936"/>
        <end position="958"/>
    </location>
</feature>
<keyword evidence="1" id="KW-0677">Repeat</keyword>
<reference evidence="4 5" key="1">
    <citation type="journal article" date="2008" name="Genome Biol.">
        <title>The genome sequence of the model ascomycete fungus Podospora anserina.</title>
        <authorList>
            <person name="Espagne E."/>
            <person name="Lespinet O."/>
            <person name="Malagnac F."/>
            <person name="Da Silva C."/>
            <person name="Jaillon O."/>
            <person name="Porcel B.M."/>
            <person name="Couloux A."/>
            <person name="Aury J.-M."/>
            <person name="Segurens B."/>
            <person name="Poulain J."/>
            <person name="Anthouard V."/>
            <person name="Grossetete S."/>
            <person name="Khalili H."/>
            <person name="Coppin E."/>
            <person name="Dequard-Chablat M."/>
            <person name="Picard M."/>
            <person name="Contamine V."/>
            <person name="Arnaise S."/>
            <person name="Bourdais A."/>
            <person name="Berteaux-Lecellier V."/>
            <person name="Gautheret D."/>
            <person name="de Vries R.P."/>
            <person name="Battaglia E."/>
            <person name="Coutinho P.M."/>
            <person name="Danchin E.G.J."/>
            <person name="Henrissat B."/>
            <person name="El Khoury R."/>
            <person name="Sainsard-Chanet A."/>
            <person name="Boivin A."/>
            <person name="Pinan-Lucarre B."/>
            <person name="Sellem C.H."/>
            <person name="Debuchy R."/>
            <person name="Wincker P."/>
            <person name="Weissenbach J."/>
            <person name="Silar P."/>
        </authorList>
    </citation>
    <scope>NUCLEOTIDE SEQUENCE [LARGE SCALE GENOMIC DNA]</scope>
    <source>
        <strain evidence="5">S / ATCC MYA-4624 / DSM 980 / FGSC 10383</strain>
    </source>
</reference>
<sequence>MILRAGLVGRSCLARACQRRSQIPLIHPLLPPPPISQTSRVQRSEQLLAQLARDAPFTTTTRLSFQSDDSDIIPPWEKSLGKVDSHMSPDDMEETAKANPDPANNVSETSPETTPVPSSLGPEEIERNYASTAEPGVASHTFNAADRDNQVPQLEPYRFAERGGKLAWGPGHRGNWLDSWEARFRPLYRALKSGRAYSRMLADVEDFPDWGKTEMLFEAAEIEQGEFKERHCGFGNVDEYMAKWMDSMLYLLRYDPELAPKFLRATFEGFLTPRWAVNDTVEFLAKWCSLSRSSKKTTHELAETIRHILRTRTLYMLEFTQQTLFLLTRDMEAEALWNLYRDLLQYAHPLHPYTWYTIARRLSRDPRYKSRALDLLEEAITSGELHGDAPLTMMLSTCILDFQGVEDGHLEQLGRLRRELTTRLLNLITPNKYTYSVMVRGMRATGDYQGAWTIYQIMIDQGIEPEQFIFSNLLNVAKRTNTIEPVLQTLEELVPEALKSRHIWNDIIDSVLVISRQHDLQLKEEGQRNAHAALTFRALLLVYARFYRYKELQSLIPVRLGPPYETKEQVFATATSDMDVVFLRKIDLILERLPERVEKPAVPGSDVISIMLRGYTRAVWKAGEVISFYKRLRAKLMQGQYTVCQICREQDSRVHDAILGSLLKIPKWNNVAWAPAENSKRAAESRDALQAGFGILEDMIEGAMCAERVLKEEEEEELLAKRMADDDSPADEEAVRTIESVLPSQEDAVLSEQEPLLIEGGDGLPTEDSAAQDIMTEEHILVEEHPPPEEEHRPAEEDYLAPSEENLPTKDYLSPSEENLSTEVNLPTEENLPAQDGLPVKDDLPVEEQYLPAEEDLSVEESLRGYKEYLQAEEDLPAGEDYLPPPEAERPATQEELQPTEDEAQEEPLLTTDQPQEPTEPPPLSEPSKPSPPEQPRQSAPSPQQLLPLLDPDLVTPLHPAPRPGAGWPSFKAQQAQWAAFHKEETYLYSMSPAPTIYTFNILLSGVIRASRSITNVKDCIKQAEDWIKYLADHNLQPNYHTWAILVRNWSRQQRPGAVAWAMKKMEEAGFRANNKMMEELQLLRDKERAWRELERLMEEDLGREKERGGEGWEREEGWERLGRIVKEQEERRRKLEFELVVEDEMYGNEVYRDGKGGEKEESDWDMFVKRVEEDRKGEEREKREGGGGGDVLKKKEKKEKGWECICTCMREYKDVGGCILFQMYI</sequence>
<evidence type="ECO:0000256" key="3">
    <source>
        <dbReference type="SAM" id="MobiDB-lite"/>
    </source>
</evidence>
<dbReference type="Proteomes" id="UP000001197">
    <property type="component" value="Chromosome 2"/>
</dbReference>
<feature type="repeat" description="PPR" evidence="2">
    <location>
        <begin position="431"/>
        <end position="465"/>
    </location>
</feature>
<feature type="compositionally biased region" description="Polar residues" evidence="3">
    <location>
        <begin position="102"/>
        <end position="117"/>
    </location>
</feature>
<feature type="compositionally biased region" description="Basic and acidic residues" evidence="3">
    <location>
        <begin position="782"/>
        <end position="796"/>
    </location>
</feature>
<dbReference type="AlphaFoldDB" id="A0A090CC43"/>
<dbReference type="STRING" id="515849.A0A090CC43"/>
<reference evidence="5" key="2">
    <citation type="journal article" date="2014" name="Genetics">
        <title>Maintaining two mating types: Structure of the mating type locus and its role in heterokaryosis in Podospora anserina.</title>
        <authorList>
            <person name="Grognet P."/>
            <person name="Bidard F."/>
            <person name="Kuchly C."/>
            <person name="Tong L.C.H."/>
            <person name="Coppin E."/>
            <person name="Benkhali J.A."/>
            <person name="Couloux A."/>
            <person name="Wincker P."/>
            <person name="Debuchy R."/>
            <person name="Silar P."/>
        </authorList>
    </citation>
    <scope>GENOME REANNOTATION</scope>
    <source>
        <strain evidence="5">S / ATCC MYA-4624 / DSM 980 / FGSC 10383</strain>
    </source>
</reference>
<name>A0A090CC43_PODAN</name>
<feature type="compositionally biased region" description="Pro residues" evidence="3">
    <location>
        <begin position="918"/>
        <end position="935"/>
    </location>
</feature>
<dbReference type="InterPro" id="IPR002885">
    <property type="entry name" value="PPR_rpt"/>
</dbReference>
<dbReference type="Gene3D" id="1.25.40.10">
    <property type="entry name" value="Tetratricopeptide repeat domain"/>
    <property type="match status" value="2"/>
</dbReference>
<dbReference type="NCBIfam" id="TIGR00756">
    <property type="entry name" value="PPR"/>
    <property type="match status" value="1"/>
</dbReference>
<evidence type="ECO:0000313" key="5">
    <source>
        <dbReference type="Proteomes" id="UP000001197"/>
    </source>
</evidence>
<dbReference type="InterPro" id="IPR051222">
    <property type="entry name" value="PPR/CCM1_RNA-binding"/>
</dbReference>
<organism evidence="4 5">
    <name type="scientific">Podospora anserina (strain S / ATCC MYA-4624 / DSM 980 / FGSC 10383)</name>
    <name type="common">Pleurage anserina</name>
    <dbReference type="NCBI Taxonomy" id="515849"/>
    <lineage>
        <taxon>Eukaryota</taxon>
        <taxon>Fungi</taxon>
        <taxon>Dikarya</taxon>
        <taxon>Ascomycota</taxon>
        <taxon>Pezizomycotina</taxon>
        <taxon>Sordariomycetes</taxon>
        <taxon>Sordariomycetidae</taxon>
        <taxon>Sordariales</taxon>
        <taxon>Podosporaceae</taxon>
        <taxon>Podospora</taxon>
        <taxon>Podospora anserina</taxon>
    </lineage>
</organism>
<feature type="region of interest" description="Disordered" evidence="3">
    <location>
        <begin position="60"/>
        <end position="122"/>
    </location>
</feature>
<evidence type="ECO:0008006" key="6">
    <source>
        <dbReference type="Google" id="ProtNLM"/>
    </source>
</evidence>
<keyword evidence="5" id="KW-1185">Reference proteome</keyword>
<evidence type="ECO:0000256" key="1">
    <source>
        <dbReference type="ARBA" id="ARBA00022737"/>
    </source>
</evidence>
<dbReference type="PROSITE" id="PS51375">
    <property type="entry name" value="PPR"/>
    <property type="match status" value="1"/>
</dbReference>
<accession>A0A090CC43</accession>
<feature type="compositionally biased region" description="Basic and acidic residues" evidence="3">
    <location>
        <begin position="79"/>
        <end position="89"/>
    </location>
</feature>
<evidence type="ECO:0000313" key="4">
    <source>
        <dbReference type="EMBL" id="CDP25115.1"/>
    </source>
</evidence>
<dbReference type="InParanoid" id="A0A090CC43"/>
<dbReference type="eggNOG" id="KOG4197">
    <property type="taxonomic scope" value="Eukaryota"/>
</dbReference>
<dbReference type="InterPro" id="IPR011990">
    <property type="entry name" value="TPR-like_helical_dom_sf"/>
</dbReference>
<dbReference type="PANTHER" id="PTHR47942:SF63">
    <property type="entry name" value="PENTATRICOPEPTIDE REPEAT-CONTAINING PROTEIN"/>
    <property type="match status" value="1"/>
</dbReference>
<feature type="compositionally biased region" description="Polar residues" evidence="3">
    <location>
        <begin position="816"/>
        <end position="825"/>
    </location>
</feature>
<proteinExistence type="predicted"/>
<protein>
    <recommendedName>
        <fullName evidence="6">Pentatricopeptide repeat-containing protein</fullName>
    </recommendedName>
</protein>